<evidence type="ECO:0000259" key="4">
    <source>
        <dbReference type="PROSITE" id="PS51186"/>
    </source>
</evidence>
<feature type="domain" description="N-acetyltransferase" evidence="4">
    <location>
        <begin position="3"/>
        <end position="149"/>
    </location>
</feature>
<dbReference type="Gene3D" id="3.40.630.30">
    <property type="match status" value="1"/>
</dbReference>
<dbReference type="InterPro" id="IPR016181">
    <property type="entry name" value="Acyl_CoA_acyltransferase"/>
</dbReference>
<dbReference type="EC" id="2.3.1.266" evidence="3"/>
<comment type="catalytic activity">
    <reaction evidence="3">
        <text>N-terminal L-alanyl-[ribosomal protein bS18] + acetyl-CoA = N-terminal N(alpha)-acetyl-L-alanyl-[ribosomal protein bS18] + CoA + H(+)</text>
        <dbReference type="Rhea" id="RHEA:43756"/>
        <dbReference type="Rhea" id="RHEA-COMP:10676"/>
        <dbReference type="Rhea" id="RHEA-COMP:10677"/>
        <dbReference type="ChEBI" id="CHEBI:15378"/>
        <dbReference type="ChEBI" id="CHEBI:57287"/>
        <dbReference type="ChEBI" id="CHEBI:57288"/>
        <dbReference type="ChEBI" id="CHEBI:64718"/>
        <dbReference type="ChEBI" id="CHEBI:83683"/>
        <dbReference type="EC" id="2.3.1.266"/>
    </reaction>
</comment>
<dbReference type="OrthoDB" id="529907at2"/>
<comment type="caution">
    <text evidence="5">The sequence shown here is derived from an EMBL/GenBank/DDBJ whole genome shotgun (WGS) entry which is preliminary data.</text>
</comment>
<accession>A0A316TM48</accession>
<dbReference type="SUPFAM" id="SSF55729">
    <property type="entry name" value="Acyl-CoA N-acyltransferases (Nat)"/>
    <property type="match status" value="1"/>
</dbReference>
<dbReference type="GO" id="GO:0005737">
    <property type="term" value="C:cytoplasm"/>
    <property type="evidence" value="ECO:0007669"/>
    <property type="project" value="UniProtKB-SubCell"/>
</dbReference>
<name>A0A316TM48_9ACTN</name>
<evidence type="ECO:0000256" key="1">
    <source>
        <dbReference type="ARBA" id="ARBA00022679"/>
    </source>
</evidence>
<evidence type="ECO:0000313" key="6">
    <source>
        <dbReference type="Proteomes" id="UP000245507"/>
    </source>
</evidence>
<keyword evidence="2" id="KW-0012">Acyltransferase</keyword>
<comment type="similarity">
    <text evidence="3">Belongs to the acetyltransferase family. RimI subfamily.</text>
</comment>
<organism evidence="5 6">
    <name type="scientific">Nocardioides silvaticus</name>
    <dbReference type="NCBI Taxonomy" id="2201891"/>
    <lineage>
        <taxon>Bacteria</taxon>
        <taxon>Bacillati</taxon>
        <taxon>Actinomycetota</taxon>
        <taxon>Actinomycetes</taxon>
        <taxon>Propionibacteriales</taxon>
        <taxon>Nocardioidaceae</taxon>
        <taxon>Nocardioides</taxon>
    </lineage>
</organism>
<evidence type="ECO:0000256" key="3">
    <source>
        <dbReference type="RuleBase" id="RU363094"/>
    </source>
</evidence>
<dbReference type="AlphaFoldDB" id="A0A316TM48"/>
<comment type="subcellular location">
    <subcellularLocation>
        <location evidence="3">Cytoplasm</location>
    </subcellularLocation>
</comment>
<dbReference type="EMBL" id="QGDD01000001">
    <property type="protein sequence ID" value="PWN04721.1"/>
    <property type="molecule type" value="Genomic_DNA"/>
</dbReference>
<sequence length="152" mass="15861">MTLRVRPADPGDADAIADLEQVALPLDAWSQALVEEGVGGRLPTTQYFVAEQGLLLAGYAVVSVVQDVAELQRIATAPAARRTGVATALLAAVDAHAAAGGAARLLLEVREDNGGALAFYTGAGFAELARRPGYYRDGTDAVVLERSVRMDP</sequence>
<dbReference type="RefSeq" id="WP_109692225.1">
    <property type="nucleotide sequence ID" value="NZ_QGDD01000001.1"/>
</dbReference>
<evidence type="ECO:0000256" key="2">
    <source>
        <dbReference type="ARBA" id="ARBA00023315"/>
    </source>
</evidence>
<dbReference type="Proteomes" id="UP000245507">
    <property type="component" value="Unassembled WGS sequence"/>
</dbReference>
<keyword evidence="1 5" id="KW-0808">Transferase</keyword>
<reference evidence="5 6" key="1">
    <citation type="submission" date="2018-05" db="EMBL/GenBank/DDBJ databases">
        <title>Nocardioides silvaticus genome.</title>
        <authorList>
            <person name="Li C."/>
            <person name="Wang G."/>
        </authorList>
    </citation>
    <scope>NUCLEOTIDE SEQUENCE [LARGE SCALE GENOMIC DNA]</scope>
    <source>
        <strain evidence="5 6">CCTCC AB 2018079</strain>
    </source>
</reference>
<dbReference type="PANTHER" id="PTHR43877">
    <property type="entry name" value="AMINOALKYLPHOSPHONATE N-ACETYLTRANSFERASE-RELATED-RELATED"/>
    <property type="match status" value="1"/>
</dbReference>
<gene>
    <name evidence="5" type="primary">rimI</name>
    <name evidence="5" type="ORF">DJ010_03645</name>
</gene>
<evidence type="ECO:0000313" key="5">
    <source>
        <dbReference type="EMBL" id="PWN04721.1"/>
    </source>
</evidence>
<dbReference type="InterPro" id="IPR006464">
    <property type="entry name" value="AcTrfase_RimI/Ard1"/>
</dbReference>
<dbReference type="GO" id="GO:0008999">
    <property type="term" value="F:protein-N-terminal-alanine acetyltransferase activity"/>
    <property type="evidence" value="ECO:0007669"/>
    <property type="project" value="UniProtKB-EC"/>
</dbReference>
<protein>
    <recommendedName>
        <fullName evidence="3">[Ribosomal protein bS18]-alanine N-acetyltransferase</fullName>
        <ecNumber evidence="3">2.3.1.266</ecNumber>
    </recommendedName>
</protein>
<comment type="function">
    <text evidence="3">Acetylates the N-terminal alanine of ribosomal protein bS18.</text>
</comment>
<keyword evidence="6" id="KW-1185">Reference proteome</keyword>
<proteinExistence type="inferred from homology"/>
<dbReference type="InterPro" id="IPR000182">
    <property type="entry name" value="GNAT_dom"/>
</dbReference>
<dbReference type="NCBIfam" id="TIGR01575">
    <property type="entry name" value="rimI"/>
    <property type="match status" value="1"/>
</dbReference>
<dbReference type="InterPro" id="IPR050832">
    <property type="entry name" value="Bact_Acetyltransf"/>
</dbReference>
<dbReference type="Pfam" id="PF00583">
    <property type="entry name" value="Acetyltransf_1"/>
    <property type="match status" value="1"/>
</dbReference>
<dbReference type="PROSITE" id="PS51186">
    <property type="entry name" value="GNAT"/>
    <property type="match status" value="1"/>
</dbReference>
<dbReference type="CDD" id="cd04301">
    <property type="entry name" value="NAT_SF"/>
    <property type="match status" value="1"/>
</dbReference>
<keyword evidence="3" id="KW-0963">Cytoplasm</keyword>